<dbReference type="AlphaFoldDB" id="A0A0H2R9F5"/>
<dbReference type="InParanoid" id="A0A0H2R9F5"/>
<accession>A0A0H2R9F5</accession>
<evidence type="ECO:0000313" key="2">
    <source>
        <dbReference type="Proteomes" id="UP000053477"/>
    </source>
</evidence>
<protein>
    <submittedName>
        <fullName evidence="1">Uncharacterized protein</fullName>
    </submittedName>
</protein>
<gene>
    <name evidence="1" type="ORF">SCHPADRAFT_908965</name>
</gene>
<name>A0A0H2R9F5_9AGAM</name>
<keyword evidence="2" id="KW-1185">Reference proteome</keyword>
<dbReference type="EMBL" id="KQ086110">
    <property type="protein sequence ID" value="KLO08002.1"/>
    <property type="molecule type" value="Genomic_DNA"/>
</dbReference>
<proteinExistence type="predicted"/>
<reference evidence="1 2" key="1">
    <citation type="submission" date="2015-04" db="EMBL/GenBank/DDBJ databases">
        <title>Complete genome sequence of Schizopora paradoxa KUC8140, a cosmopolitan wood degrader in East Asia.</title>
        <authorList>
            <consortium name="DOE Joint Genome Institute"/>
            <person name="Min B."/>
            <person name="Park H."/>
            <person name="Jang Y."/>
            <person name="Kim J.-J."/>
            <person name="Kim K.H."/>
            <person name="Pangilinan J."/>
            <person name="Lipzen A."/>
            <person name="Riley R."/>
            <person name="Grigoriev I.V."/>
            <person name="Spatafora J.W."/>
            <person name="Choi I.-G."/>
        </authorList>
    </citation>
    <scope>NUCLEOTIDE SEQUENCE [LARGE SCALE GENOMIC DNA]</scope>
    <source>
        <strain evidence="1 2">KUC8140</strain>
    </source>
</reference>
<evidence type="ECO:0000313" key="1">
    <source>
        <dbReference type="EMBL" id="KLO08002.1"/>
    </source>
</evidence>
<organism evidence="1 2">
    <name type="scientific">Schizopora paradoxa</name>
    <dbReference type="NCBI Taxonomy" id="27342"/>
    <lineage>
        <taxon>Eukaryota</taxon>
        <taxon>Fungi</taxon>
        <taxon>Dikarya</taxon>
        <taxon>Basidiomycota</taxon>
        <taxon>Agaricomycotina</taxon>
        <taxon>Agaricomycetes</taxon>
        <taxon>Hymenochaetales</taxon>
        <taxon>Schizoporaceae</taxon>
        <taxon>Schizopora</taxon>
    </lineage>
</organism>
<dbReference type="Proteomes" id="UP000053477">
    <property type="component" value="Unassembled WGS sequence"/>
</dbReference>
<sequence length="95" mass="11276">MPNVQSVSMILPQQADLFLYDRDVLRHLRTMQLKLPQSNPNDFKGQMQSIKRFFVDGHCKDLEVFEVQFRRSYQAGSSKADLHEIFGEKLRWIEF</sequence>